<evidence type="ECO:0008006" key="4">
    <source>
        <dbReference type="Google" id="ProtNLM"/>
    </source>
</evidence>
<dbReference type="AlphaFoldDB" id="A0A5B8V873"/>
<proteinExistence type="predicted"/>
<dbReference type="SUPFAM" id="SSF160574">
    <property type="entry name" value="BT0923-like"/>
    <property type="match status" value="1"/>
</dbReference>
<keyword evidence="1" id="KW-0732">Signal</keyword>
<sequence length="101" mass="11171">MKKLLLAVLLLTAATATFTLVPESSYARSGGSTNSIPASQVPKPVKRNFRNMYPTATQVEWEYKPVYYGTPVYTASFHLGTQKWEANYTADGAFISAYPKV</sequence>
<name>A0A5B8V873_9BACT</name>
<feature type="chain" id="PRO_5022902528" description="PepSY domain-containing protein" evidence="1">
    <location>
        <begin position="28"/>
        <end position="101"/>
    </location>
</feature>
<dbReference type="OrthoDB" id="1121502at2"/>
<dbReference type="Gene3D" id="3.10.450.360">
    <property type="match status" value="1"/>
</dbReference>
<evidence type="ECO:0000313" key="2">
    <source>
        <dbReference type="EMBL" id="QEC67429.1"/>
    </source>
</evidence>
<dbReference type="Proteomes" id="UP000321533">
    <property type="component" value="Chromosome"/>
</dbReference>
<accession>A0A5B8V873</accession>
<protein>
    <recommendedName>
        <fullName evidence="4">PepSY domain-containing protein</fullName>
    </recommendedName>
</protein>
<reference evidence="2 3" key="1">
    <citation type="journal article" date="2016" name="Int. J. Syst. Evol. Microbiol.">
        <title>Panacibacter ginsenosidivorans gen. nov., sp. nov., with ginsenoside converting activity isolated from soil of a ginseng field.</title>
        <authorList>
            <person name="Siddiqi M.Z."/>
            <person name="Muhammad Shafi S."/>
            <person name="Choi K.D."/>
            <person name="Im W.T."/>
        </authorList>
    </citation>
    <scope>NUCLEOTIDE SEQUENCE [LARGE SCALE GENOMIC DNA]</scope>
    <source>
        <strain evidence="2 3">Gsoil1550</strain>
    </source>
</reference>
<organism evidence="2 3">
    <name type="scientific">Panacibacter ginsenosidivorans</name>
    <dbReference type="NCBI Taxonomy" id="1813871"/>
    <lineage>
        <taxon>Bacteria</taxon>
        <taxon>Pseudomonadati</taxon>
        <taxon>Bacteroidota</taxon>
        <taxon>Chitinophagia</taxon>
        <taxon>Chitinophagales</taxon>
        <taxon>Chitinophagaceae</taxon>
        <taxon>Panacibacter</taxon>
    </lineage>
</organism>
<evidence type="ECO:0000313" key="3">
    <source>
        <dbReference type="Proteomes" id="UP000321533"/>
    </source>
</evidence>
<dbReference type="EMBL" id="CP042435">
    <property type="protein sequence ID" value="QEC67429.1"/>
    <property type="molecule type" value="Genomic_DNA"/>
</dbReference>
<feature type="signal peptide" evidence="1">
    <location>
        <begin position="1"/>
        <end position="27"/>
    </location>
</feature>
<dbReference type="RefSeq" id="WP_147189236.1">
    <property type="nucleotide sequence ID" value="NZ_CP042435.1"/>
</dbReference>
<gene>
    <name evidence="2" type="ORF">FRZ67_09010</name>
</gene>
<evidence type="ECO:0000256" key="1">
    <source>
        <dbReference type="SAM" id="SignalP"/>
    </source>
</evidence>
<keyword evidence="3" id="KW-1185">Reference proteome</keyword>
<dbReference type="KEGG" id="pgin:FRZ67_09010"/>